<dbReference type="GO" id="GO:0007623">
    <property type="term" value="P:circadian rhythm"/>
    <property type="evidence" value="ECO:0007669"/>
    <property type="project" value="UniProtKB-ARBA"/>
</dbReference>
<proteinExistence type="inferred from homology"/>
<dbReference type="GeneID" id="108037526"/>
<organism evidence="5">
    <name type="scientific">Drosophila rhopaloa</name>
    <name type="common">Fruit fly</name>
    <dbReference type="NCBI Taxonomy" id="1041015"/>
    <lineage>
        <taxon>Eukaryota</taxon>
        <taxon>Metazoa</taxon>
        <taxon>Ecdysozoa</taxon>
        <taxon>Arthropoda</taxon>
        <taxon>Hexapoda</taxon>
        <taxon>Insecta</taxon>
        <taxon>Pterygota</taxon>
        <taxon>Neoptera</taxon>
        <taxon>Endopterygota</taxon>
        <taxon>Diptera</taxon>
        <taxon>Brachycera</taxon>
        <taxon>Muscomorpha</taxon>
        <taxon>Ephydroidea</taxon>
        <taxon>Drosophilidae</taxon>
        <taxon>Drosophila</taxon>
        <taxon>Sophophora</taxon>
    </lineage>
</organism>
<dbReference type="SMART" id="SM00700">
    <property type="entry name" value="JHBP"/>
    <property type="match status" value="1"/>
</dbReference>
<feature type="signal peptide" evidence="4">
    <location>
        <begin position="1"/>
        <end position="22"/>
    </location>
</feature>
<accession>A0A6P4DVG2</accession>
<dbReference type="Gene3D" id="3.15.10.30">
    <property type="entry name" value="Haemolymph juvenile hormone binding protein"/>
    <property type="match status" value="1"/>
</dbReference>
<evidence type="ECO:0000256" key="3">
    <source>
        <dbReference type="ARBA" id="ARBA00060902"/>
    </source>
</evidence>
<feature type="chain" id="PRO_5028326713" evidence="4">
    <location>
        <begin position="23"/>
        <end position="258"/>
    </location>
</feature>
<keyword evidence="2" id="KW-0090">Biological rhythms</keyword>
<dbReference type="InterPro" id="IPR010562">
    <property type="entry name" value="Haemolymph_juvenile_hormone-bd"/>
</dbReference>
<reference evidence="5" key="1">
    <citation type="submission" date="2025-08" db="UniProtKB">
        <authorList>
            <consortium name="RefSeq"/>
        </authorList>
    </citation>
    <scope>IDENTIFICATION</scope>
</reference>
<dbReference type="InterPro" id="IPR038606">
    <property type="entry name" value="To_sf"/>
</dbReference>
<gene>
    <name evidence="5" type="primary">LOC108037526</name>
</gene>
<dbReference type="FunFam" id="3.15.10.30:FF:000001">
    <property type="entry name" value="Takeout-like protein 1"/>
    <property type="match status" value="1"/>
</dbReference>
<evidence type="ECO:0000313" key="5">
    <source>
        <dbReference type="RefSeq" id="XP_016969590.1"/>
    </source>
</evidence>
<evidence type="ECO:0000256" key="1">
    <source>
        <dbReference type="ARBA" id="ARBA00022729"/>
    </source>
</evidence>
<keyword evidence="1 4" id="KW-0732">Signal</keyword>
<name>A0A6P4DVG2_DRORH</name>
<dbReference type="RefSeq" id="XP_016969590.1">
    <property type="nucleotide sequence ID" value="XM_017114101.1"/>
</dbReference>
<dbReference type="RefSeq" id="XP_016969590.2">
    <property type="nucleotide sequence ID" value="XM_017114101.2"/>
</dbReference>
<dbReference type="OrthoDB" id="8175281at2759"/>
<dbReference type="AlphaFoldDB" id="A0A6P4DVG2"/>
<comment type="similarity">
    <text evidence="3">Belongs to the TO family.</text>
</comment>
<sequence length="258" mass="28968">MLLKVVKFLSLFVGFLATSGAAKYLSEKPDFLTPCVVGDSNFNKCLTSNFQTFFRQWKDGIPGNTAVGSFDPLYIKRVKFAQDANRAIAINADLKDVYVAGAGQAVVIEASWDPNHYVAKALINVPKMRFNFDYKVKGHVVALNLNGHGSGYFEAENALIYLEMAVKPVTTAEGSFANVQSVKVNFREIKQFHIKLENLFGGNKDLEDTAHTLFNENWRDFYEVLRPAVEQTVSGVLLDRFKKTFSFVPATYLIKDFH</sequence>
<dbReference type="PANTHER" id="PTHR11008">
    <property type="entry name" value="PROTEIN TAKEOUT-LIKE PROTEIN"/>
    <property type="match status" value="1"/>
</dbReference>
<dbReference type="PANTHER" id="PTHR11008:SF25">
    <property type="entry name" value="IP09473P-RELATED"/>
    <property type="match status" value="1"/>
</dbReference>
<dbReference type="GO" id="GO:0005615">
    <property type="term" value="C:extracellular space"/>
    <property type="evidence" value="ECO:0007669"/>
    <property type="project" value="TreeGrafter"/>
</dbReference>
<dbReference type="Pfam" id="PF06585">
    <property type="entry name" value="JHBP"/>
    <property type="match status" value="1"/>
</dbReference>
<evidence type="ECO:0000256" key="4">
    <source>
        <dbReference type="SAM" id="SignalP"/>
    </source>
</evidence>
<protein>
    <submittedName>
        <fullName evidence="5">Circadian clock-controlled protein</fullName>
    </submittedName>
</protein>
<evidence type="ECO:0000256" key="2">
    <source>
        <dbReference type="ARBA" id="ARBA00023108"/>
    </source>
</evidence>